<comment type="similarity">
    <text evidence="7">Belongs to the dTDP-4-dehydrorhamnose 3,5-epimerase family.</text>
</comment>
<dbReference type="Pfam" id="PF00908">
    <property type="entry name" value="dTDP_sugar_isom"/>
    <property type="match status" value="1"/>
</dbReference>
<comment type="subunit">
    <text evidence="7">Homodimer.</text>
</comment>
<evidence type="ECO:0000256" key="5">
    <source>
        <dbReference type="PIRSR" id="PIRSR600888-1"/>
    </source>
</evidence>
<name>A0AAE7B8S6_9BACT</name>
<dbReference type="InterPro" id="IPR014710">
    <property type="entry name" value="RmlC-like_jellyroll"/>
</dbReference>
<accession>A0AAE7B8S6</accession>
<dbReference type="GO" id="GO:0000271">
    <property type="term" value="P:polysaccharide biosynthetic process"/>
    <property type="evidence" value="ECO:0007669"/>
    <property type="project" value="TreeGrafter"/>
</dbReference>
<keyword evidence="9" id="KW-1185">Reference proteome</keyword>
<dbReference type="SUPFAM" id="SSF51182">
    <property type="entry name" value="RmlC-like cupins"/>
    <property type="match status" value="1"/>
</dbReference>
<evidence type="ECO:0000313" key="9">
    <source>
        <dbReference type="Proteomes" id="UP000503482"/>
    </source>
</evidence>
<evidence type="ECO:0000313" key="8">
    <source>
        <dbReference type="EMBL" id="QKF67543.1"/>
    </source>
</evidence>
<organism evidence="8 9">
    <name type="scientific">Arcobacter venerupis</name>
    <dbReference type="NCBI Taxonomy" id="1054033"/>
    <lineage>
        <taxon>Bacteria</taxon>
        <taxon>Pseudomonadati</taxon>
        <taxon>Campylobacterota</taxon>
        <taxon>Epsilonproteobacteria</taxon>
        <taxon>Campylobacterales</taxon>
        <taxon>Arcobacteraceae</taxon>
        <taxon>Arcobacter</taxon>
    </lineage>
</organism>
<reference evidence="8 9" key="1">
    <citation type="submission" date="2020-05" db="EMBL/GenBank/DDBJ databases">
        <title>Complete genome sequencing of Campylobacter and Arcobacter type strains.</title>
        <authorList>
            <person name="Miller W.G."/>
            <person name="Yee E."/>
        </authorList>
    </citation>
    <scope>NUCLEOTIDE SEQUENCE [LARGE SCALE GENOMIC DNA]</scope>
    <source>
        <strain evidence="8 9">LMG 26156</strain>
    </source>
</reference>
<dbReference type="PANTHER" id="PTHR21047">
    <property type="entry name" value="DTDP-6-DEOXY-D-GLUCOSE-3,5 EPIMERASE"/>
    <property type="match status" value="1"/>
</dbReference>
<dbReference type="EC" id="5.1.3.13" evidence="3 7"/>
<proteinExistence type="inferred from homology"/>
<keyword evidence="7" id="KW-0413">Isomerase</keyword>
<dbReference type="EMBL" id="CP053840">
    <property type="protein sequence ID" value="QKF67543.1"/>
    <property type="molecule type" value="Genomic_DNA"/>
</dbReference>
<dbReference type="InterPro" id="IPR011051">
    <property type="entry name" value="RmlC_Cupin_sf"/>
</dbReference>
<protein>
    <recommendedName>
        <fullName evidence="4 7">dTDP-4-dehydrorhamnose 3,5-epimerase</fullName>
        <ecNumber evidence="3 7">5.1.3.13</ecNumber>
    </recommendedName>
    <alternativeName>
        <fullName evidence="7">Thymidine diphospho-4-keto-rhamnose 3,5-epimerase</fullName>
    </alternativeName>
</protein>
<evidence type="ECO:0000256" key="2">
    <source>
        <dbReference type="ARBA" id="ARBA00001997"/>
    </source>
</evidence>
<dbReference type="GO" id="GO:0005829">
    <property type="term" value="C:cytosol"/>
    <property type="evidence" value="ECO:0007669"/>
    <property type="project" value="TreeGrafter"/>
</dbReference>
<dbReference type="NCBIfam" id="TIGR01221">
    <property type="entry name" value="rmlC"/>
    <property type="match status" value="1"/>
</dbReference>
<dbReference type="Proteomes" id="UP000503482">
    <property type="component" value="Chromosome"/>
</dbReference>
<evidence type="ECO:0000256" key="6">
    <source>
        <dbReference type="PIRSR" id="PIRSR600888-3"/>
    </source>
</evidence>
<evidence type="ECO:0000256" key="3">
    <source>
        <dbReference type="ARBA" id="ARBA00012098"/>
    </source>
</evidence>
<comment type="catalytic activity">
    <reaction evidence="1 7">
        <text>dTDP-4-dehydro-6-deoxy-alpha-D-glucose = dTDP-4-dehydro-beta-L-rhamnose</text>
        <dbReference type="Rhea" id="RHEA:16969"/>
        <dbReference type="ChEBI" id="CHEBI:57649"/>
        <dbReference type="ChEBI" id="CHEBI:62830"/>
        <dbReference type="EC" id="5.1.3.13"/>
    </reaction>
</comment>
<evidence type="ECO:0000256" key="4">
    <source>
        <dbReference type="ARBA" id="ARBA00019595"/>
    </source>
</evidence>
<feature type="active site" description="Proton donor" evidence="5">
    <location>
        <position position="132"/>
    </location>
</feature>
<dbReference type="KEGG" id="avp:AVENP_2002"/>
<dbReference type="GO" id="GO:0008830">
    <property type="term" value="F:dTDP-4-dehydrorhamnose 3,5-epimerase activity"/>
    <property type="evidence" value="ECO:0007669"/>
    <property type="project" value="UniProtKB-UniRule"/>
</dbReference>
<dbReference type="RefSeq" id="WP_128357896.1">
    <property type="nucleotide sequence ID" value="NZ_CP053840.1"/>
</dbReference>
<dbReference type="Gene3D" id="2.60.120.10">
    <property type="entry name" value="Jelly Rolls"/>
    <property type="match status" value="1"/>
</dbReference>
<sequence>MNFIRTTIPDVIICEPEIFADERGYFVETFREDKLENFLGFKVNFCQDSESKSSYGVLRGLHYQIPPYAQTKLVRVIKGKVLDIAIDIRKGSPTFGKYTAVELSEYNKKQLFIPIGFAHGFVVLSEDAIFTYKVDSYYCPEYERGIAFDDKDIDINWQINQSELQLSLKDTKQPKFKDIEELFKFESNYYV</sequence>
<gene>
    <name evidence="8" type="ORF">AVENP_2002</name>
</gene>
<dbReference type="InterPro" id="IPR000888">
    <property type="entry name" value="RmlC-like"/>
</dbReference>
<feature type="active site" description="Proton acceptor" evidence="5">
    <location>
        <position position="62"/>
    </location>
</feature>
<evidence type="ECO:0000256" key="7">
    <source>
        <dbReference type="RuleBase" id="RU364069"/>
    </source>
</evidence>
<dbReference type="PANTHER" id="PTHR21047:SF2">
    <property type="entry name" value="THYMIDINE DIPHOSPHO-4-KETO-RHAMNOSE 3,5-EPIMERASE"/>
    <property type="match status" value="1"/>
</dbReference>
<comment type="pathway">
    <text evidence="7">Carbohydrate biosynthesis; dTDP-L-rhamnose biosynthesis.</text>
</comment>
<dbReference type="AlphaFoldDB" id="A0AAE7B8S6"/>
<comment type="function">
    <text evidence="2 7">Catalyzes the epimerization of the C3' and C5'positions of dTDP-6-deoxy-D-xylo-4-hexulose, forming dTDP-6-deoxy-L-lyxo-4-hexulose.</text>
</comment>
<feature type="site" description="Participates in a stacking interaction with the thymidine ring of dTDP-4-oxo-6-deoxyglucose" evidence="6">
    <location>
        <position position="138"/>
    </location>
</feature>
<dbReference type="CDD" id="cd00438">
    <property type="entry name" value="cupin_RmlC"/>
    <property type="match status" value="1"/>
</dbReference>
<dbReference type="GO" id="GO:0019305">
    <property type="term" value="P:dTDP-rhamnose biosynthetic process"/>
    <property type="evidence" value="ECO:0007669"/>
    <property type="project" value="UniProtKB-UniRule"/>
</dbReference>
<evidence type="ECO:0000256" key="1">
    <source>
        <dbReference type="ARBA" id="ARBA00001298"/>
    </source>
</evidence>